<dbReference type="InterPro" id="IPR031325">
    <property type="entry name" value="RHS_repeat"/>
</dbReference>
<evidence type="ECO:0000313" key="5">
    <source>
        <dbReference type="Proteomes" id="UP000190166"/>
    </source>
</evidence>
<proteinExistence type="predicted"/>
<feature type="domain" description="Teneurin-like YD-shell" evidence="3">
    <location>
        <begin position="984"/>
        <end position="1289"/>
    </location>
</feature>
<dbReference type="Pfam" id="PF20148">
    <property type="entry name" value="DUF6531"/>
    <property type="match status" value="1"/>
</dbReference>
<dbReference type="EMBL" id="FUZZ01000002">
    <property type="protein sequence ID" value="SKD05457.1"/>
    <property type="molecule type" value="Genomic_DNA"/>
</dbReference>
<accession>A0A1T5NYI9</accession>
<evidence type="ECO:0000256" key="1">
    <source>
        <dbReference type="ARBA" id="ARBA00022737"/>
    </source>
</evidence>
<dbReference type="PANTHER" id="PTHR32305">
    <property type="match status" value="1"/>
</dbReference>
<protein>
    <submittedName>
        <fullName evidence="4">RHS repeat-associated core domain-containing protein</fullName>
    </submittedName>
</protein>
<dbReference type="NCBIfam" id="TIGR01643">
    <property type="entry name" value="YD_repeat_2x"/>
    <property type="match status" value="4"/>
</dbReference>
<dbReference type="InterPro" id="IPR045351">
    <property type="entry name" value="DUF6531"/>
</dbReference>
<evidence type="ECO:0000259" key="3">
    <source>
        <dbReference type="Pfam" id="PF25023"/>
    </source>
</evidence>
<evidence type="ECO:0000313" key="4">
    <source>
        <dbReference type="EMBL" id="SKD05457.1"/>
    </source>
</evidence>
<dbReference type="InterPro" id="IPR056823">
    <property type="entry name" value="TEN-like_YD-shell"/>
</dbReference>
<evidence type="ECO:0000259" key="2">
    <source>
        <dbReference type="Pfam" id="PF20148"/>
    </source>
</evidence>
<keyword evidence="1" id="KW-0677">Repeat</keyword>
<name>A0A1T5NYI9_9BACT</name>
<dbReference type="CDD" id="cd14740">
    <property type="entry name" value="PAAR_4"/>
    <property type="match status" value="1"/>
</dbReference>
<feature type="domain" description="Teneurin-like YD-shell" evidence="3">
    <location>
        <begin position="563"/>
        <end position="686"/>
    </location>
</feature>
<dbReference type="Proteomes" id="UP000190166">
    <property type="component" value="Unassembled WGS sequence"/>
</dbReference>
<dbReference type="STRING" id="393003.SAMN05660461_3103"/>
<dbReference type="RefSeq" id="WP_079470392.1">
    <property type="nucleotide sequence ID" value="NZ_FUZZ01000002.1"/>
</dbReference>
<organism evidence="4 5">
    <name type="scientific">Chitinophaga ginsengisegetis</name>
    <dbReference type="NCBI Taxonomy" id="393003"/>
    <lineage>
        <taxon>Bacteria</taxon>
        <taxon>Pseudomonadati</taxon>
        <taxon>Bacteroidota</taxon>
        <taxon>Chitinophagia</taxon>
        <taxon>Chitinophagales</taxon>
        <taxon>Chitinophagaceae</taxon>
        <taxon>Chitinophaga</taxon>
    </lineage>
</organism>
<dbReference type="Pfam" id="PF25023">
    <property type="entry name" value="TEN_YD-shell"/>
    <property type="match status" value="2"/>
</dbReference>
<sequence>MAVENKGFGALFAEKKNSLDHIQKGMASILPAFPGMPAAKYFDLGIGIDFHDSVFPPSPLLPVPHIGMVFDIIGAIMAAIASVVPPPPPPPPAEEGKEPAPEPFSLAATAQMLVHALSPSVKVHNQWVANAGTPILHLPAIIAHLPFPIVKPKAASEMWMGSSTVLADGGPFSTQFHPALSCNLVGLPSPPRLNKKSTAMALMAPTSMLLIMTSSGKPVLVGGPPTIDLFQLMFKLGLKGLSKAAGAALQKVVNKIESRFPKLAGVLQDFKCKRFGEPVDAVTGRVVSSNIDFELPGPIPLVWERTYYSDAEVQGPLGYNWHHSYNLSLYNLHNGYFSIRLADGRETVMPALPANSSYFNRAEQLWWRRDNSGYYLEDKEQLQYRFNARPAPDGSCMLSEIYRAGFRIQFRYNGHGYLQQIIDSGNRLLQVTTDEQGRIEGIHTRKGAEVIHLVRYSFDEDGNLASTTNARDVSKYFFYKGHLMVRLTNQSGLNFYWEYEGRGDEARCVHTWGDEGVLEYHAQYEKGKTVVTNGLGHTTTYYYDERNLIYKFIDGNGGATLQHYNRYDELEVVVDPAGNTVKYEYDAYGNKVKETNGNGESTLFYYDEEQRLIGVKTPGGRRMEWIYNEEGLLVKKKNMEGVVTRYRYRGPYLTQVTYKNGRTFELEYDEQHNLSVITSPENTQRHWKYDELGQLIKETTETGYWYAYEYDAAGNVIHVEEADGSIHQFSYDAADNLVKAGDGQREVSFTYGPLGVLTGRSQHGVNVRFNYDRELQLRSIANEGGELYRQEPDANGNIINEWGFDGVHYHYERDAAGRVKKIFRPDNRWTTCEYDGTGLLVREEYNDGSVTAYGYNKDGQLTGAFNEDGAVTIQRDAYGHTISEVQGAYAVNREYNEWGEPVFVGSTLGAAIQLEHHAAGYVQEMQAANGPGDSWQAQWKHNESGLEVLRMLSGGVTVQTQRDKQGKVVRQSIGVHKAEQSRIRYEWGRNTKLRRMVNELSEAQTQFSYDEFDNLVSATYGQANGAAVDTVYRIPDKLGHLFRTPARTDRVYGKGGRLLECPDYFYYYDGEGNLICKEFRHNHQVAEDKQAWAKANKVVLKGSHTGWVYEWKANGWLWKVITPSGGEIVFSYDPLGRRIAKVNKRKQEVTRWLWDGNVPLHEWQYTGDYPPHLEAVADGVLQIEQEPVNNLVTWVFEESSLVPCAKLTAAGSYSIIADHLGTPVHAFDMAGNKVWERELDCYGKVRRLHGDKTFCNYLYQGQYEDAETGLSYNRFRYYDSGSGMYISQDPIGLLGGMKMYGYVHDPNSWVDVYGLTGGAGAGSGRGWLNWAKQWHDKRADEIFGTGNKGRSIAGRNYDKYYDGKDIEFKSDNFSKGPRSKESLARMDKQVDKDIANKVAGRADPHWHFDHDPSKAADMQDLLKKMDENGITHTHGKTYPGHH</sequence>
<gene>
    <name evidence="4" type="ORF">SAMN05660461_3103</name>
</gene>
<dbReference type="PANTHER" id="PTHR32305:SF15">
    <property type="entry name" value="PROTEIN RHSA-RELATED"/>
    <property type="match status" value="1"/>
</dbReference>
<dbReference type="NCBIfam" id="TIGR03696">
    <property type="entry name" value="Rhs_assc_core"/>
    <property type="match status" value="1"/>
</dbReference>
<dbReference type="Gene3D" id="2.180.10.10">
    <property type="entry name" value="RHS repeat-associated core"/>
    <property type="match status" value="3"/>
</dbReference>
<feature type="domain" description="DUF6531" evidence="2">
    <location>
        <begin position="276"/>
        <end position="347"/>
    </location>
</feature>
<reference evidence="4 5" key="1">
    <citation type="submission" date="2017-02" db="EMBL/GenBank/DDBJ databases">
        <authorList>
            <person name="Peterson S.W."/>
        </authorList>
    </citation>
    <scope>NUCLEOTIDE SEQUENCE [LARGE SCALE GENOMIC DNA]</scope>
    <source>
        <strain evidence="4 5">DSM 18108</strain>
    </source>
</reference>
<keyword evidence="5" id="KW-1185">Reference proteome</keyword>
<dbReference type="InterPro" id="IPR050708">
    <property type="entry name" value="T6SS_VgrG/RHS"/>
</dbReference>
<dbReference type="Pfam" id="PF05593">
    <property type="entry name" value="RHS_repeat"/>
    <property type="match status" value="1"/>
</dbReference>
<dbReference type="InterPro" id="IPR022385">
    <property type="entry name" value="Rhs_assc_core"/>
</dbReference>
<dbReference type="InterPro" id="IPR006530">
    <property type="entry name" value="YD"/>
</dbReference>